<dbReference type="Proteomes" id="UP000502196">
    <property type="component" value="Chromosome"/>
</dbReference>
<evidence type="ECO:0000313" key="2">
    <source>
        <dbReference type="Proteomes" id="UP000502196"/>
    </source>
</evidence>
<protein>
    <recommendedName>
        <fullName evidence="3">Transposase</fullName>
    </recommendedName>
</protein>
<accession>A0A6F9EG10</accession>
<dbReference type="EMBL" id="LR792683">
    <property type="protein sequence ID" value="CAB3395271.1"/>
    <property type="molecule type" value="Genomic_DNA"/>
</dbReference>
<name>A0A6F9EG10_9BACL</name>
<evidence type="ECO:0008006" key="3">
    <source>
        <dbReference type="Google" id="ProtNLM"/>
    </source>
</evidence>
<gene>
    <name evidence="1" type="ORF">COOX1_2828</name>
</gene>
<dbReference type="AlphaFoldDB" id="A0A6F9EG10"/>
<evidence type="ECO:0000313" key="1">
    <source>
        <dbReference type="EMBL" id="CAB3395271.1"/>
    </source>
</evidence>
<reference evidence="1 2" key="1">
    <citation type="submission" date="2020-04" db="EMBL/GenBank/DDBJ databases">
        <authorList>
            <person name="Hogendoorn C."/>
        </authorList>
    </citation>
    <scope>NUCLEOTIDE SEQUENCE [LARGE SCALE GENOMIC DNA]</scope>
    <source>
        <strain evidence="1">COOX1</strain>
    </source>
</reference>
<proteinExistence type="predicted"/>
<organism evidence="1 2">
    <name type="scientific">Kyrpidia spormannii</name>
    <dbReference type="NCBI Taxonomy" id="2055160"/>
    <lineage>
        <taxon>Bacteria</taxon>
        <taxon>Bacillati</taxon>
        <taxon>Bacillota</taxon>
        <taxon>Bacilli</taxon>
        <taxon>Bacillales</taxon>
        <taxon>Alicyclobacillaceae</taxon>
        <taxon>Kyrpidia</taxon>
    </lineage>
</organism>
<sequence>MIDFQERELPLAVQAKLLGLNRSSLYYKPVGPSEEEVRLKHRIDQIYTEHPFFVWREITAMLRTEQWPVNGKAV</sequence>